<dbReference type="Proteomes" id="UP000294835">
    <property type="component" value="Unassembled WGS sequence"/>
</dbReference>
<protein>
    <submittedName>
        <fullName evidence="1">Uncharacterized protein</fullName>
    </submittedName>
</protein>
<comment type="caution">
    <text evidence="1">The sequence shown here is derived from an EMBL/GenBank/DDBJ whole genome shotgun (WGS) entry which is preliminary data.</text>
</comment>
<evidence type="ECO:0000313" key="1">
    <source>
        <dbReference type="EMBL" id="TCP34010.1"/>
    </source>
</evidence>
<evidence type="ECO:0000313" key="2">
    <source>
        <dbReference type="Proteomes" id="UP000294835"/>
    </source>
</evidence>
<sequence length="44" mass="4578">MPPHATRRACVAGHFGEFLQGRLGPDGPVVLVTLPCPALAVRAV</sequence>
<proteinExistence type="predicted"/>
<reference evidence="1 2" key="1">
    <citation type="submission" date="2019-03" db="EMBL/GenBank/DDBJ databases">
        <title>Genomic Encyclopedia of Type Strains, Phase IV (KMG-IV): sequencing the most valuable type-strain genomes for metagenomic binning, comparative biology and taxonomic classification.</title>
        <authorList>
            <person name="Goeker M."/>
        </authorList>
    </citation>
    <scope>NUCLEOTIDE SEQUENCE [LARGE SCALE GENOMIC DNA]</scope>
    <source>
        <strain evidence="1 2">DSM 18063</strain>
    </source>
</reference>
<feature type="non-terminal residue" evidence="1">
    <location>
        <position position="44"/>
    </location>
</feature>
<name>A0A4R2PFD2_9RHOB</name>
<dbReference type="EMBL" id="SLXP01000034">
    <property type="protein sequence ID" value="TCP34010.1"/>
    <property type="molecule type" value="Genomic_DNA"/>
</dbReference>
<dbReference type="AlphaFoldDB" id="A0A4R2PFD2"/>
<accession>A0A4R2PFD2</accession>
<gene>
    <name evidence="1" type="ORF">EV662_1341</name>
</gene>
<organism evidence="1 2">
    <name type="scientific">Rhodovulum marinum</name>
    <dbReference type="NCBI Taxonomy" id="320662"/>
    <lineage>
        <taxon>Bacteria</taxon>
        <taxon>Pseudomonadati</taxon>
        <taxon>Pseudomonadota</taxon>
        <taxon>Alphaproteobacteria</taxon>
        <taxon>Rhodobacterales</taxon>
        <taxon>Paracoccaceae</taxon>
        <taxon>Rhodovulum</taxon>
    </lineage>
</organism>
<keyword evidence="2" id="KW-1185">Reference proteome</keyword>